<evidence type="ECO:0000313" key="2">
    <source>
        <dbReference type="EMBL" id="MFC6592152.1"/>
    </source>
</evidence>
<proteinExistence type="predicted"/>
<accession>A0ABW1YF53</accession>
<comment type="caution">
    <text evidence="2">The sequence shown here is derived from an EMBL/GenBank/DDBJ whole genome shotgun (WGS) entry which is preliminary data.</text>
</comment>
<organism evidence="2 3">
    <name type="scientific">Deinococcus lacus</name>
    <dbReference type="NCBI Taxonomy" id="392561"/>
    <lineage>
        <taxon>Bacteria</taxon>
        <taxon>Thermotogati</taxon>
        <taxon>Deinococcota</taxon>
        <taxon>Deinococci</taxon>
        <taxon>Deinococcales</taxon>
        <taxon>Deinococcaceae</taxon>
        <taxon>Deinococcus</taxon>
    </lineage>
</organism>
<sequence length="298" mass="31384">MNITEFIQTQFGADSAQHLSRVFGVPAPALEALMDQGVRLQLSALADHAQTAQGQAEILDAIDNIPLFASVAQGLNEERGEEHLKVAGEILWPTLIGTDVSAVARQALAQSGASQVTAEQAERLMHMLLPLVLSFTGQRGLNKVTIADTMAGLRSSALSSAAPHVAIADAARAAGVGAGAPSGGAWKSPPAVVQGARPHRLRLPHGCRHGQPGCFCASSCFSYASRCFCCGNDPECSWPPGPAAYPVQRRPGRQHWPHSRSAGARGVAGGARRSSSYFARAFAAGRHGNRRRRIAQAF</sequence>
<dbReference type="Pfam" id="PF06078">
    <property type="entry name" value="DUF937"/>
    <property type="match status" value="1"/>
</dbReference>
<evidence type="ECO:0000313" key="3">
    <source>
        <dbReference type="Proteomes" id="UP001596297"/>
    </source>
</evidence>
<evidence type="ECO:0000256" key="1">
    <source>
        <dbReference type="SAM" id="MobiDB-lite"/>
    </source>
</evidence>
<dbReference type="InterPro" id="IPR009282">
    <property type="entry name" value="DUF937"/>
</dbReference>
<gene>
    <name evidence="2" type="ORF">ACFP81_09160</name>
</gene>
<protein>
    <submittedName>
        <fullName evidence="2">DUF937 domain-containing protein</fullName>
    </submittedName>
</protein>
<feature type="compositionally biased region" description="Low complexity" evidence="1">
    <location>
        <begin position="259"/>
        <end position="268"/>
    </location>
</feature>
<dbReference type="EMBL" id="JBHSWD010000001">
    <property type="protein sequence ID" value="MFC6592152.1"/>
    <property type="molecule type" value="Genomic_DNA"/>
</dbReference>
<keyword evidence="3" id="KW-1185">Reference proteome</keyword>
<dbReference type="Proteomes" id="UP001596297">
    <property type="component" value="Unassembled WGS sequence"/>
</dbReference>
<reference evidence="3" key="1">
    <citation type="journal article" date="2019" name="Int. J. Syst. Evol. Microbiol.">
        <title>The Global Catalogue of Microorganisms (GCM) 10K type strain sequencing project: providing services to taxonomists for standard genome sequencing and annotation.</title>
        <authorList>
            <consortium name="The Broad Institute Genomics Platform"/>
            <consortium name="The Broad Institute Genome Sequencing Center for Infectious Disease"/>
            <person name="Wu L."/>
            <person name="Ma J."/>
        </authorList>
    </citation>
    <scope>NUCLEOTIDE SEQUENCE [LARGE SCALE GENOMIC DNA]</scope>
    <source>
        <strain evidence="3">CGMCC 1.15772</strain>
    </source>
</reference>
<dbReference type="RefSeq" id="WP_380083164.1">
    <property type="nucleotide sequence ID" value="NZ_JBHSWD010000001.1"/>
</dbReference>
<name>A0ABW1YF53_9DEIO</name>
<feature type="region of interest" description="Disordered" evidence="1">
    <location>
        <begin position="249"/>
        <end position="268"/>
    </location>
</feature>